<sequence length="62" mass="6849">MVGMWSTPAQRAQTAAELARNASLSGLSLEQIAHQCDWSISRTSTHWPRTAQTPLDAGRLRE</sequence>
<reference evidence="1 2" key="1">
    <citation type="submission" date="2019-06" db="EMBL/GenBank/DDBJ databases">
        <title>Sequencing the genomes of 1000 actinobacteria strains.</title>
        <authorList>
            <person name="Klenk H.-P."/>
        </authorList>
    </citation>
    <scope>NUCLEOTIDE SEQUENCE [LARGE SCALE GENOMIC DNA]</scope>
    <source>
        <strain evidence="1 2">DSM 19560</strain>
    </source>
</reference>
<gene>
    <name evidence="1" type="ORF">BKA23_0565</name>
</gene>
<comment type="caution">
    <text evidence="1">The sequence shown here is derived from an EMBL/GenBank/DDBJ whole genome shotgun (WGS) entry which is preliminary data.</text>
</comment>
<keyword evidence="2" id="KW-1185">Reference proteome</keyword>
<proteinExistence type="predicted"/>
<protein>
    <submittedName>
        <fullName evidence="1">Uncharacterized protein</fullName>
    </submittedName>
</protein>
<name>A0A561E836_9MICO</name>
<accession>A0A561E836</accession>
<organism evidence="1 2">
    <name type="scientific">Rudaeicoccus suwonensis</name>
    <dbReference type="NCBI Taxonomy" id="657409"/>
    <lineage>
        <taxon>Bacteria</taxon>
        <taxon>Bacillati</taxon>
        <taxon>Actinomycetota</taxon>
        <taxon>Actinomycetes</taxon>
        <taxon>Micrococcales</taxon>
        <taxon>Dermacoccaceae</taxon>
        <taxon>Rudaeicoccus</taxon>
    </lineage>
</organism>
<evidence type="ECO:0000313" key="2">
    <source>
        <dbReference type="Proteomes" id="UP000318297"/>
    </source>
</evidence>
<dbReference type="Proteomes" id="UP000318297">
    <property type="component" value="Unassembled WGS sequence"/>
</dbReference>
<dbReference type="AlphaFoldDB" id="A0A561E836"/>
<dbReference type="EMBL" id="VIVQ01000001">
    <property type="protein sequence ID" value="TWE11779.1"/>
    <property type="molecule type" value="Genomic_DNA"/>
</dbReference>
<evidence type="ECO:0000313" key="1">
    <source>
        <dbReference type="EMBL" id="TWE11779.1"/>
    </source>
</evidence>